<gene>
    <name evidence="3" type="ORF">MM415A00215_0058</name>
    <name evidence="2" type="ORF">MM415B00223_0036</name>
    <name evidence="4" type="ORF">TM448B01741_0012</name>
</gene>
<dbReference type="EMBL" id="MT144819">
    <property type="protein sequence ID" value="QJH99960.1"/>
    <property type="molecule type" value="Genomic_DNA"/>
</dbReference>
<keyword evidence="1" id="KW-1133">Transmembrane helix</keyword>
<evidence type="ECO:0000313" key="2">
    <source>
        <dbReference type="EMBL" id="QJA67449.1"/>
    </source>
</evidence>
<accession>A0A6M3JB82</accession>
<keyword evidence="1" id="KW-0812">Transmembrane</keyword>
<feature type="transmembrane region" description="Helical" evidence="1">
    <location>
        <begin position="32"/>
        <end position="58"/>
    </location>
</feature>
<keyword evidence="1" id="KW-0472">Membrane</keyword>
<proteinExistence type="predicted"/>
<dbReference type="AlphaFoldDB" id="A0A6M3JB82"/>
<protein>
    <submittedName>
        <fullName evidence="2">Uncharacterized protein</fullName>
    </submittedName>
</protein>
<evidence type="ECO:0000313" key="4">
    <source>
        <dbReference type="EMBL" id="QJH99960.1"/>
    </source>
</evidence>
<organism evidence="2">
    <name type="scientific">viral metagenome</name>
    <dbReference type="NCBI Taxonomy" id="1070528"/>
    <lineage>
        <taxon>unclassified sequences</taxon>
        <taxon>metagenomes</taxon>
        <taxon>organismal metagenomes</taxon>
    </lineage>
</organism>
<sequence length="59" mass="6458">MGDKICPLITAGHETDVPCLKENCQAWGLCRLFVSISLIIFIALCAIVNISLILYAMAF</sequence>
<evidence type="ECO:0000313" key="3">
    <source>
        <dbReference type="EMBL" id="QJA84264.1"/>
    </source>
</evidence>
<name>A0A6M3JB82_9ZZZZ</name>
<evidence type="ECO:0000256" key="1">
    <source>
        <dbReference type="SAM" id="Phobius"/>
    </source>
</evidence>
<reference evidence="2" key="1">
    <citation type="submission" date="2020-03" db="EMBL/GenBank/DDBJ databases">
        <title>The deep terrestrial virosphere.</title>
        <authorList>
            <person name="Holmfeldt K."/>
            <person name="Nilsson E."/>
            <person name="Simone D."/>
            <person name="Lopez-Fernandez M."/>
            <person name="Wu X."/>
            <person name="de Brujin I."/>
            <person name="Lundin D."/>
            <person name="Andersson A."/>
            <person name="Bertilsson S."/>
            <person name="Dopson M."/>
        </authorList>
    </citation>
    <scope>NUCLEOTIDE SEQUENCE</scope>
    <source>
        <strain evidence="3">MM415A00215</strain>
        <strain evidence="2">MM415B00223</strain>
        <strain evidence="4">TM448B01741</strain>
    </source>
</reference>
<dbReference type="EMBL" id="MT141571">
    <property type="protein sequence ID" value="QJA67449.1"/>
    <property type="molecule type" value="Genomic_DNA"/>
</dbReference>
<dbReference type="EMBL" id="MT142526">
    <property type="protein sequence ID" value="QJA84264.1"/>
    <property type="molecule type" value="Genomic_DNA"/>
</dbReference>